<organism evidence="2 3">
    <name type="scientific">Periconia digitata</name>
    <dbReference type="NCBI Taxonomy" id="1303443"/>
    <lineage>
        <taxon>Eukaryota</taxon>
        <taxon>Fungi</taxon>
        <taxon>Dikarya</taxon>
        <taxon>Ascomycota</taxon>
        <taxon>Pezizomycotina</taxon>
        <taxon>Dothideomycetes</taxon>
        <taxon>Pleosporomycetidae</taxon>
        <taxon>Pleosporales</taxon>
        <taxon>Massarineae</taxon>
        <taxon>Periconiaceae</taxon>
        <taxon>Periconia</taxon>
    </lineage>
</organism>
<dbReference type="Proteomes" id="UP001152607">
    <property type="component" value="Unassembled WGS sequence"/>
</dbReference>
<name>A0A9W4U5Y7_9PLEO</name>
<evidence type="ECO:0000313" key="3">
    <source>
        <dbReference type="Proteomes" id="UP001152607"/>
    </source>
</evidence>
<gene>
    <name evidence="2" type="ORF">PDIGIT_LOCUS1810</name>
</gene>
<dbReference type="AlphaFoldDB" id="A0A9W4U5Y7"/>
<dbReference type="EMBL" id="CAOQHR010000001">
    <property type="protein sequence ID" value="CAI6273243.1"/>
    <property type="molecule type" value="Genomic_DNA"/>
</dbReference>
<accession>A0A9W4U5Y7</accession>
<evidence type="ECO:0000256" key="1">
    <source>
        <dbReference type="SAM" id="MobiDB-lite"/>
    </source>
</evidence>
<feature type="region of interest" description="Disordered" evidence="1">
    <location>
        <begin position="1"/>
        <end position="72"/>
    </location>
</feature>
<evidence type="ECO:0000313" key="2">
    <source>
        <dbReference type="EMBL" id="CAI6273243.1"/>
    </source>
</evidence>
<keyword evidence="3" id="KW-1185">Reference proteome</keyword>
<feature type="compositionally biased region" description="Low complexity" evidence="1">
    <location>
        <begin position="14"/>
        <end position="49"/>
    </location>
</feature>
<sequence length="138" mass="15087">MISSLQPNRPKVSPQHPHTQHPTPQYQQQTRATSTSSHTSQQPHPQQSHHQPHPYNQVSAMPPNPAPMNSHNIQLYNAATRHPVFFTPTLFKPPFPLPHVAAGQTMWGRSSPVASGYVLERGVLGINSSGAGGGRTKL</sequence>
<reference evidence="2" key="1">
    <citation type="submission" date="2023-01" db="EMBL/GenBank/DDBJ databases">
        <authorList>
            <person name="Van Ghelder C."/>
            <person name="Rancurel C."/>
        </authorList>
    </citation>
    <scope>NUCLEOTIDE SEQUENCE</scope>
    <source>
        <strain evidence="2">CNCM I-4278</strain>
    </source>
</reference>
<protein>
    <submittedName>
        <fullName evidence="2">Uncharacterized protein</fullName>
    </submittedName>
</protein>
<proteinExistence type="predicted"/>
<comment type="caution">
    <text evidence="2">The sequence shown here is derived from an EMBL/GenBank/DDBJ whole genome shotgun (WGS) entry which is preliminary data.</text>
</comment>